<feature type="chain" id="PRO_5012586499" evidence="2">
    <location>
        <begin position="18"/>
        <end position="1351"/>
    </location>
</feature>
<accession>A0A2B4SFK3</accession>
<dbReference type="Proteomes" id="UP000225706">
    <property type="component" value="Unassembled WGS sequence"/>
</dbReference>
<dbReference type="SMART" id="SM00094">
    <property type="entry name" value="TR_FER"/>
    <property type="match status" value="1"/>
</dbReference>
<name>A0A2B4SFK3_STYPI</name>
<dbReference type="Gene3D" id="3.40.190.10">
    <property type="entry name" value="Periplasmic binding protein-like II"/>
    <property type="match status" value="5"/>
</dbReference>
<dbReference type="OrthoDB" id="9981115at2759"/>
<sequence length="1351" mass="155975">MKALVLSLFLLFALVHGFPRNPGNTKSKQDSDQKRKFQDRNVDGLMKQGHQDGMPVVRWCVTNPCEMKKCERMAMEFNYKISPRMQWSCVMASCKESCMDEIQRGNADIMTAEGDEIYTAGKMHDLKPIMAEKEDHDHDTNYDKKFKKFEEQDGTLKHFSIALIKKSSTGIKSFQDLNQTKSCHPGVDSKAGFKSPVCSLIKKDVVPSVGNVFESAGEFFKESCLPGVQQDKFNPNMTNPESLCKLCKGQGDKDDKFCQILSEKEPYYGADGALKCLRERAGDVAFFHSHDIMLKYDTFSTEFDIVCETKKRPLTWVNLMKPDCHLTEEHPQVLMVNGKKSKKWIKTCTDALMDASTKFKSPASGEFDMFDSIQYCAKDDSDDKRSEMKNGMFKVDMNLMKKKDLIFKDCSNSLVPIPEDKRTYEKFLGIEMVGVWKACEQLEPKPRAFICVVGDDQMSKCQDMITKFQTIDEVRKVSWGCIEAPSKQECVEMVADGLADLVDLNATEMFVAGMDFNLAPFVAENYKGKDPMTESITIGVMLKDSSDIPGDMQGLKMCNAGVDKLSGFLHPMGWLMANGTVPRRTTPLESIGKYFGESCVPGIDKFDLTRHPLLSRTLDWRGMLKDKIVRWEDWYNAPLWRQWQDKQDGKTDVYTAMHKIEDFQSPEFKVMIAKMGSLNPRMRKYHTPEIRQILEKTYKDFKWENYKGLEDFYGLKMPEWKMIGWVWHKPEDWTEEQWVLFQMWAERSWNQKEDLASFVEKWTDMDWEIFKRWMYAEFQDYYTKDQCLYQDTFIRLSLMCSRYHWLLNEWKNLQYDDIDTKQCREKLCNTCAGKGDKKCSMDSNIEDYYGYKGALRCLKQRDGNVAFIDAYTFENIIQEDSYNNNDFVLLCPDGKTVDYTGADSYEKCNFGRIPSRALVTCNMHDGIWRWKVTKALLVAQTTLPREVFQDCTFSKNMESFTSIPFVNQTYQVRLGPMFLRAMESLVQPPVKEKVMKYHINDCLGEECDGDVEDRPACDECPESDDVCLKNCWDGEPIEMQEMPSQIINEVPHRMPLKMVGGVKKIILWKPKCRHSRQMMGKMHMGAMEFGMKGPMNHHDDMRSMNGLMMGSRPGMRPEMHERWSMMRGKMFPHPKMSVGPTKLGMKFGAMMKPGSDKMYMMPPKMGMHPFKSMPKPFMDEPMHGGKMANHFMETGPLMHSHKSIRGEFYTNVLFARDGTCNSIVHDLSCLGEKRKIRMKAGRVGKTPITVSMCPRPITFKHTTALFTCDNGASFAKPVSLPLKCAYAPCKPGFSWLPDWSNDQYWLGDNKYTGGDHWGNKAWWKNRQENDNWFLTARDTNRIQKKGTLSKQ</sequence>
<reference evidence="5" key="1">
    <citation type="journal article" date="2017" name="bioRxiv">
        <title>Comparative analysis of the genomes of Stylophora pistillata and Acropora digitifera provides evidence for extensive differences between species of corals.</title>
        <authorList>
            <person name="Voolstra C.R."/>
            <person name="Li Y."/>
            <person name="Liew Y.J."/>
            <person name="Baumgarten S."/>
            <person name="Zoccola D."/>
            <person name="Flot J.-F."/>
            <person name="Tambutte S."/>
            <person name="Allemand D."/>
            <person name="Aranda M."/>
        </authorList>
    </citation>
    <scope>NUCLEOTIDE SEQUENCE [LARGE SCALE GENOMIC DNA]</scope>
</reference>
<dbReference type="EMBL" id="LSMT01000094">
    <property type="protein sequence ID" value="PFX27833.1"/>
    <property type="molecule type" value="Genomic_DNA"/>
</dbReference>
<dbReference type="InterPro" id="IPR018195">
    <property type="entry name" value="Transferrin_Fe_BS"/>
</dbReference>
<proteinExistence type="predicted"/>
<dbReference type="PRINTS" id="PR00422">
    <property type="entry name" value="TRANSFERRIN"/>
</dbReference>
<comment type="caution">
    <text evidence="4">The sequence shown here is derived from an EMBL/GenBank/DDBJ whole genome shotgun (WGS) entry which is preliminary data.</text>
</comment>
<dbReference type="GO" id="GO:0005615">
    <property type="term" value="C:extracellular space"/>
    <property type="evidence" value="ECO:0007669"/>
    <property type="project" value="TreeGrafter"/>
</dbReference>
<feature type="domain" description="Transferrin-like" evidence="3">
    <location>
        <begin position="448"/>
        <end position="987"/>
    </location>
</feature>
<dbReference type="GO" id="GO:0055037">
    <property type="term" value="C:recycling endosome"/>
    <property type="evidence" value="ECO:0007669"/>
    <property type="project" value="TreeGrafter"/>
</dbReference>
<feature type="domain" description="Transferrin-like" evidence="3">
    <location>
        <begin position="57"/>
        <end position="433"/>
    </location>
</feature>
<dbReference type="Pfam" id="PF00405">
    <property type="entry name" value="Transferrin"/>
    <property type="match status" value="3"/>
</dbReference>
<dbReference type="PROSITE" id="PS51408">
    <property type="entry name" value="TRANSFERRIN_LIKE_4"/>
    <property type="match status" value="2"/>
</dbReference>
<dbReference type="PANTHER" id="PTHR11485:SF29">
    <property type="entry name" value="TRANSFERRIN 2"/>
    <property type="match status" value="1"/>
</dbReference>
<gene>
    <name evidence="4" type="primary">2</name>
    <name evidence="4" type="ORF">AWC38_SpisGene7450</name>
</gene>
<dbReference type="GO" id="GO:0005769">
    <property type="term" value="C:early endosome"/>
    <property type="evidence" value="ECO:0007669"/>
    <property type="project" value="TreeGrafter"/>
</dbReference>
<dbReference type="InterPro" id="IPR001156">
    <property type="entry name" value="Transferrin-like_dom"/>
</dbReference>
<dbReference type="PROSITE" id="PS00206">
    <property type="entry name" value="TRANSFERRIN_LIKE_2"/>
    <property type="match status" value="1"/>
</dbReference>
<evidence type="ECO:0000259" key="3">
    <source>
        <dbReference type="PROSITE" id="PS51408"/>
    </source>
</evidence>
<keyword evidence="5" id="KW-1185">Reference proteome</keyword>
<evidence type="ECO:0000256" key="2">
    <source>
        <dbReference type="SAM" id="SignalP"/>
    </source>
</evidence>
<keyword evidence="1" id="KW-0677">Repeat</keyword>
<evidence type="ECO:0000256" key="1">
    <source>
        <dbReference type="ARBA" id="ARBA00022737"/>
    </source>
</evidence>
<evidence type="ECO:0000313" key="4">
    <source>
        <dbReference type="EMBL" id="PFX27833.1"/>
    </source>
</evidence>
<dbReference type="GO" id="GO:0006826">
    <property type="term" value="P:iron ion transport"/>
    <property type="evidence" value="ECO:0007669"/>
    <property type="project" value="TreeGrafter"/>
</dbReference>
<evidence type="ECO:0000313" key="5">
    <source>
        <dbReference type="Proteomes" id="UP000225706"/>
    </source>
</evidence>
<protein>
    <submittedName>
        <fullName evidence="4">Major yolk protein</fullName>
    </submittedName>
</protein>
<feature type="signal peptide" evidence="2">
    <location>
        <begin position="1"/>
        <end position="17"/>
    </location>
</feature>
<keyword evidence="2" id="KW-0732">Signal</keyword>
<organism evidence="4 5">
    <name type="scientific">Stylophora pistillata</name>
    <name type="common">Smooth cauliflower coral</name>
    <dbReference type="NCBI Taxonomy" id="50429"/>
    <lineage>
        <taxon>Eukaryota</taxon>
        <taxon>Metazoa</taxon>
        <taxon>Cnidaria</taxon>
        <taxon>Anthozoa</taxon>
        <taxon>Hexacorallia</taxon>
        <taxon>Scleractinia</taxon>
        <taxon>Astrocoeniina</taxon>
        <taxon>Pocilloporidae</taxon>
        <taxon>Stylophora</taxon>
    </lineage>
</organism>
<dbReference type="SUPFAM" id="SSF53850">
    <property type="entry name" value="Periplasmic binding protein-like II"/>
    <property type="match status" value="2"/>
</dbReference>
<dbReference type="GO" id="GO:0005886">
    <property type="term" value="C:plasma membrane"/>
    <property type="evidence" value="ECO:0007669"/>
    <property type="project" value="TreeGrafter"/>
</dbReference>
<dbReference type="PANTHER" id="PTHR11485">
    <property type="entry name" value="TRANSFERRIN"/>
    <property type="match status" value="1"/>
</dbReference>
<dbReference type="CDD" id="cd13529">
    <property type="entry name" value="PBP2_transferrin"/>
    <property type="match status" value="1"/>
</dbReference>